<dbReference type="InterPro" id="IPR000182">
    <property type="entry name" value="GNAT_dom"/>
</dbReference>
<protein>
    <submittedName>
        <fullName evidence="5">Ribosomal-protein-S18p-alanine acetyltransferase</fullName>
        <ecNumber evidence="5">2.3.1.-</ecNumber>
    </submittedName>
</protein>
<gene>
    <name evidence="5" type="ORF">AVDCRST_MAG26-2931</name>
</gene>
<organism evidence="5">
    <name type="scientific">uncultured Chloroflexia bacterium</name>
    <dbReference type="NCBI Taxonomy" id="1672391"/>
    <lineage>
        <taxon>Bacteria</taxon>
        <taxon>Bacillati</taxon>
        <taxon>Chloroflexota</taxon>
        <taxon>Chloroflexia</taxon>
        <taxon>environmental samples</taxon>
    </lineage>
</organism>
<dbReference type="PROSITE" id="PS51186">
    <property type="entry name" value="GNAT"/>
    <property type="match status" value="2"/>
</dbReference>
<dbReference type="GO" id="GO:0016747">
    <property type="term" value="F:acyltransferase activity, transferring groups other than amino-acyl groups"/>
    <property type="evidence" value="ECO:0007669"/>
    <property type="project" value="InterPro"/>
</dbReference>
<evidence type="ECO:0000259" key="4">
    <source>
        <dbReference type="PROSITE" id="PS51186"/>
    </source>
</evidence>
<evidence type="ECO:0000256" key="1">
    <source>
        <dbReference type="ARBA" id="ARBA00022679"/>
    </source>
</evidence>
<dbReference type="CDD" id="cd04301">
    <property type="entry name" value="NAT_SF"/>
    <property type="match status" value="2"/>
</dbReference>
<keyword evidence="2 5" id="KW-0012">Acyltransferase</keyword>
<dbReference type="InterPro" id="IPR050680">
    <property type="entry name" value="YpeA/RimI_acetyltransf"/>
</dbReference>
<dbReference type="EMBL" id="CADCTK010000677">
    <property type="protein sequence ID" value="CAA9273282.1"/>
    <property type="molecule type" value="Genomic_DNA"/>
</dbReference>
<proteinExistence type="predicted"/>
<dbReference type="Gene3D" id="3.40.630.30">
    <property type="match status" value="1"/>
</dbReference>
<name>A0A6J4J9Q2_9CHLR</name>
<dbReference type="Pfam" id="PF00583">
    <property type="entry name" value="Acetyltransf_1"/>
    <property type="match status" value="2"/>
</dbReference>
<keyword evidence="1 5" id="KW-0808">Transferase</keyword>
<dbReference type="PANTHER" id="PTHR43420:SF12">
    <property type="entry name" value="N-ACETYLTRANSFERASE DOMAIN-CONTAINING PROTEIN"/>
    <property type="match status" value="1"/>
</dbReference>
<dbReference type="AlphaFoldDB" id="A0A6J4J9Q2"/>
<sequence length="312" mass="34507">MRDASHLHSSVVGGPSSYLEEHQAVSTSRQGLVAARGLAPEEVAEIRGLAEMCNALEGLDLTLNLAPEPPPGETNQFLCYHDGVLAGYCSMYPGRNTEMSGMVHPDYRRRGIGRELFAAARDEVIRRGARALLICETGSASGQAFVSALGLPRDMAEHRMELRSFPVPPPADERFRLRRAEPEDVDTLARVSAEAFGDPLDRTRERVTQLMAALNQRFYLGLFEQEPVGALRVEDYDGRTFIYGFGVLPQHRGQGLGRRILTRTLEILRAEGRTAVGIEVETDNVPALALYHSCGFEIVRTYEYFKVETPSG</sequence>
<dbReference type="EC" id="2.3.1.-" evidence="5"/>
<evidence type="ECO:0000256" key="3">
    <source>
        <dbReference type="SAM" id="MobiDB-lite"/>
    </source>
</evidence>
<accession>A0A6J4J9Q2</accession>
<dbReference type="PANTHER" id="PTHR43420">
    <property type="entry name" value="ACETYLTRANSFERASE"/>
    <property type="match status" value="1"/>
</dbReference>
<feature type="region of interest" description="Disordered" evidence="3">
    <location>
        <begin position="1"/>
        <end position="23"/>
    </location>
</feature>
<dbReference type="InterPro" id="IPR016181">
    <property type="entry name" value="Acyl_CoA_acyltransferase"/>
</dbReference>
<feature type="domain" description="N-acetyltransferase" evidence="4">
    <location>
        <begin position="175"/>
        <end position="310"/>
    </location>
</feature>
<evidence type="ECO:0000313" key="5">
    <source>
        <dbReference type="EMBL" id="CAA9273282.1"/>
    </source>
</evidence>
<evidence type="ECO:0000256" key="2">
    <source>
        <dbReference type="ARBA" id="ARBA00023315"/>
    </source>
</evidence>
<feature type="domain" description="N-acetyltransferase" evidence="4">
    <location>
        <begin position="33"/>
        <end position="172"/>
    </location>
</feature>
<reference evidence="5" key="1">
    <citation type="submission" date="2020-02" db="EMBL/GenBank/DDBJ databases">
        <authorList>
            <person name="Meier V. D."/>
        </authorList>
    </citation>
    <scope>NUCLEOTIDE SEQUENCE</scope>
    <source>
        <strain evidence="5">AVDCRST_MAG26</strain>
    </source>
</reference>
<dbReference type="SUPFAM" id="SSF55729">
    <property type="entry name" value="Acyl-CoA N-acyltransferases (Nat)"/>
    <property type="match status" value="2"/>
</dbReference>